<organism evidence="1">
    <name type="scientific">marine sediment metagenome</name>
    <dbReference type="NCBI Taxonomy" id="412755"/>
    <lineage>
        <taxon>unclassified sequences</taxon>
        <taxon>metagenomes</taxon>
        <taxon>ecological metagenomes</taxon>
    </lineage>
</organism>
<proteinExistence type="predicted"/>
<evidence type="ECO:0000313" key="1">
    <source>
        <dbReference type="EMBL" id="KKL72729.1"/>
    </source>
</evidence>
<gene>
    <name evidence="1" type="ORF">LCGC14_2081990</name>
</gene>
<dbReference type="EMBL" id="LAZR01025182">
    <property type="protein sequence ID" value="KKL72729.1"/>
    <property type="molecule type" value="Genomic_DNA"/>
</dbReference>
<reference evidence="1" key="1">
    <citation type="journal article" date="2015" name="Nature">
        <title>Complex archaea that bridge the gap between prokaryotes and eukaryotes.</title>
        <authorList>
            <person name="Spang A."/>
            <person name="Saw J.H."/>
            <person name="Jorgensen S.L."/>
            <person name="Zaremba-Niedzwiedzka K."/>
            <person name="Martijn J."/>
            <person name="Lind A.E."/>
            <person name="van Eijk R."/>
            <person name="Schleper C."/>
            <person name="Guy L."/>
            <person name="Ettema T.J."/>
        </authorList>
    </citation>
    <scope>NUCLEOTIDE SEQUENCE</scope>
</reference>
<name>A0A0F9EFJ1_9ZZZZ</name>
<dbReference type="AlphaFoldDB" id="A0A0F9EFJ1"/>
<comment type="caution">
    <text evidence="1">The sequence shown here is derived from an EMBL/GenBank/DDBJ whole genome shotgun (WGS) entry which is preliminary data.</text>
</comment>
<sequence length="69" mass="7869">MREVAVVRVMEDSMRSKPYELVVDVGSYRLGVIDKRWKEIKRARESALRLAKLLASCKAGVDADVFEVE</sequence>
<protein>
    <submittedName>
        <fullName evidence="1">Uncharacterized protein</fullName>
    </submittedName>
</protein>
<accession>A0A0F9EFJ1</accession>